<evidence type="ECO:0000313" key="3">
    <source>
        <dbReference type="Proteomes" id="UP001523392"/>
    </source>
</evidence>
<organism evidence="2 3">
    <name type="scientific">Siccirubricoccus soli</name>
    <dbReference type="NCBI Taxonomy" id="2899147"/>
    <lineage>
        <taxon>Bacteria</taxon>
        <taxon>Pseudomonadati</taxon>
        <taxon>Pseudomonadota</taxon>
        <taxon>Alphaproteobacteria</taxon>
        <taxon>Acetobacterales</taxon>
        <taxon>Roseomonadaceae</taxon>
        <taxon>Siccirubricoccus</taxon>
    </lineage>
</organism>
<dbReference type="RefSeq" id="WP_252956683.1">
    <property type="nucleotide sequence ID" value="NZ_JAFIRR010000278.1"/>
</dbReference>
<accession>A0ABT1DDJ7</accession>
<dbReference type="Proteomes" id="UP001523392">
    <property type="component" value="Unassembled WGS sequence"/>
</dbReference>
<evidence type="ECO:0000313" key="2">
    <source>
        <dbReference type="EMBL" id="MCO6420013.1"/>
    </source>
</evidence>
<keyword evidence="1" id="KW-0732">Signal</keyword>
<sequence length="109" mass="10438">MIRTALLASALALASLTGAQAAGPRLVGGGDNAEVVYDAPSENVVGGGTARLTGGGENAQVSYSGPTLTAPGTGLIARLVGGGPDRELVYEAPAGSNARLAGAPANHGG</sequence>
<feature type="signal peptide" evidence="1">
    <location>
        <begin position="1"/>
        <end position="21"/>
    </location>
</feature>
<keyword evidence="3" id="KW-1185">Reference proteome</keyword>
<feature type="chain" id="PRO_5045720438" evidence="1">
    <location>
        <begin position="22"/>
        <end position="109"/>
    </location>
</feature>
<gene>
    <name evidence="2" type="ORF">JYK14_28220</name>
</gene>
<name>A0ABT1DDJ7_9PROT</name>
<reference evidence="2 3" key="1">
    <citation type="submission" date="2021-12" db="EMBL/GenBank/DDBJ databases">
        <title>Siccirubricoccus leaddurans sp. nov., a high concentration Zn2+ tolerance bacterium.</title>
        <authorList>
            <person name="Cao Y."/>
        </authorList>
    </citation>
    <scope>NUCLEOTIDE SEQUENCE [LARGE SCALE GENOMIC DNA]</scope>
    <source>
        <strain evidence="2 3">KC 17139</strain>
    </source>
</reference>
<proteinExistence type="predicted"/>
<dbReference type="EMBL" id="JAFIRR010000278">
    <property type="protein sequence ID" value="MCO6420013.1"/>
    <property type="molecule type" value="Genomic_DNA"/>
</dbReference>
<protein>
    <submittedName>
        <fullName evidence="2">Uncharacterized protein</fullName>
    </submittedName>
</protein>
<comment type="caution">
    <text evidence="2">The sequence shown here is derived from an EMBL/GenBank/DDBJ whole genome shotgun (WGS) entry which is preliminary data.</text>
</comment>
<evidence type="ECO:0000256" key="1">
    <source>
        <dbReference type="SAM" id="SignalP"/>
    </source>
</evidence>